<dbReference type="SMART" id="SM00065">
    <property type="entry name" value="GAF"/>
    <property type="match status" value="1"/>
</dbReference>
<dbReference type="AlphaFoldDB" id="A0A510V997"/>
<dbReference type="Pfam" id="PF13185">
    <property type="entry name" value="GAF_2"/>
    <property type="match status" value="1"/>
</dbReference>
<dbReference type="GO" id="GO:0003723">
    <property type="term" value="F:RNA binding"/>
    <property type="evidence" value="ECO:0007669"/>
    <property type="project" value="InterPro"/>
</dbReference>
<protein>
    <submittedName>
        <fullName evidence="4">Transcriptional regulator</fullName>
    </submittedName>
</protein>
<dbReference type="OrthoDB" id="3688893at2"/>
<evidence type="ECO:0000256" key="2">
    <source>
        <dbReference type="ARBA" id="ARBA00023163"/>
    </source>
</evidence>
<name>A0A510V997_9CELL</name>
<feature type="domain" description="ANTAR" evidence="3">
    <location>
        <begin position="170"/>
        <end position="231"/>
    </location>
</feature>
<dbReference type="Pfam" id="PF03861">
    <property type="entry name" value="ANTAR"/>
    <property type="match status" value="1"/>
</dbReference>
<dbReference type="EMBL" id="BJUB01000016">
    <property type="protein sequence ID" value="GEK23437.1"/>
    <property type="molecule type" value="Genomic_DNA"/>
</dbReference>
<keyword evidence="5" id="KW-1185">Reference proteome</keyword>
<dbReference type="RefSeq" id="WP_146931297.1">
    <property type="nucleotide sequence ID" value="NZ_BJUB01000016.1"/>
</dbReference>
<proteinExistence type="predicted"/>
<dbReference type="InterPro" id="IPR003018">
    <property type="entry name" value="GAF"/>
</dbReference>
<dbReference type="SUPFAM" id="SSF55781">
    <property type="entry name" value="GAF domain-like"/>
    <property type="match status" value="1"/>
</dbReference>
<keyword evidence="1" id="KW-0805">Transcription regulation</keyword>
<dbReference type="Proteomes" id="UP000321118">
    <property type="component" value="Unassembled WGS sequence"/>
</dbReference>
<dbReference type="SMART" id="SM01012">
    <property type="entry name" value="ANTAR"/>
    <property type="match status" value="1"/>
</dbReference>
<evidence type="ECO:0000313" key="4">
    <source>
        <dbReference type="EMBL" id="GEK23437.1"/>
    </source>
</evidence>
<dbReference type="InterPro" id="IPR029016">
    <property type="entry name" value="GAF-like_dom_sf"/>
</dbReference>
<evidence type="ECO:0000256" key="1">
    <source>
        <dbReference type="ARBA" id="ARBA00023015"/>
    </source>
</evidence>
<dbReference type="InterPro" id="IPR005561">
    <property type="entry name" value="ANTAR"/>
</dbReference>
<dbReference type="PROSITE" id="PS50921">
    <property type="entry name" value="ANTAR"/>
    <property type="match status" value="1"/>
</dbReference>
<keyword evidence="2" id="KW-0804">Transcription</keyword>
<evidence type="ECO:0000259" key="3">
    <source>
        <dbReference type="PROSITE" id="PS50921"/>
    </source>
</evidence>
<accession>A0A510V997</accession>
<dbReference type="InterPro" id="IPR036388">
    <property type="entry name" value="WH-like_DNA-bd_sf"/>
</dbReference>
<comment type="caution">
    <text evidence="4">The sequence shown here is derived from an EMBL/GenBank/DDBJ whole genome shotgun (WGS) entry which is preliminary data.</text>
</comment>
<dbReference type="Gene3D" id="3.30.450.40">
    <property type="match status" value="1"/>
</dbReference>
<evidence type="ECO:0000313" key="5">
    <source>
        <dbReference type="Proteomes" id="UP000321118"/>
    </source>
</evidence>
<dbReference type="PIRSF" id="PIRSF036625">
    <property type="entry name" value="GAF_ANTAR"/>
    <property type="match status" value="1"/>
</dbReference>
<reference evidence="4 5" key="1">
    <citation type="submission" date="2019-07" db="EMBL/GenBank/DDBJ databases">
        <title>Whole genome shotgun sequence of Cellulomonas xylanilytica NBRC 101102.</title>
        <authorList>
            <person name="Hosoyama A."/>
            <person name="Uohara A."/>
            <person name="Ohji S."/>
            <person name="Ichikawa N."/>
        </authorList>
    </citation>
    <scope>NUCLEOTIDE SEQUENCE [LARGE SCALE GENOMIC DNA]</scope>
    <source>
        <strain evidence="4 5">NBRC 101102</strain>
    </source>
</reference>
<sequence length="238" mass="25133">MTLPAAPDELRQVVTRTSAGMITDQTVETLLRLLTSAAARIVVSAAGAGLTTVSTGSGFASVASTDPLVEELDALQYELGEGPCVTAWRDRDVIRVDDVATERRWPRWAAAAAGTPVVSSLSAPLVFGNSALGAVKVYAEHPGRFGAQEEATLRLFGAHAAILLAHAESYRRAAAVGESLPLLLQQRDDLNRACGVIMQREGVSAETAMTVLISIAERDGRSVHDAATTLLRRSATRS</sequence>
<dbReference type="InterPro" id="IPR012074">
    <property type="entry name" value="GAF_ANTAR"/>
</dbReference>
<gene>
    <name evidence="4" type="ORF">CXY01_39570</name>
</gene>
<dbReference type="Gene3D" id="1.10.10.10">
    <property type="entry name" value="Winged helix-like DNA-binding domain superfamily/Winged helix DNA-binding domain"/>
    <property type="match status" value="1"/>
</dbReference>
<organism evidence="4 5">
    <name type="scientific">Cellulomonas xylanilytica</name>
    <dbReference type="NCBI Taxonomy" id="233583"/>
    <lineage>
        <taxon>Bacteria</taxon>
        <taxon>Bacillati</taxon>
        <taxon>Actinomycetota</taxon>
        <taxon>Actinomycetes</taxon>
        <taxon>Micrococcales</taxon>
        <taxon>Cellulomonadaceae</taxon>
        <taxon>Cellulomonas</taxon>
    </lineage>
</organism>